<sequence length="74" mass="8068">MGVASRILVTLGEPSVGPSRRQRNRLKRGGYLLIQRFLSHILLRASAALLGTAIIVMAFVELGRDRALALIANQ</sequence>
<comment type="caution">
    <text evidence="2">The sequence shown here is derived from an EMBL/GenBank/DDBJ whole genome shotgun (WGS) entry which is preliminary data.</text>
</comment>
<evidence type="ECO:0000313" key="3">
    <source>
        <dbReference type="Proteomes" id="UP000179047"/>
    </source>
</evidence>
<evidence type="ECO:0000256" key="1">
    <source>
        <dbReference type="SAM" id="Phobius"/>
    </source>
</evidence>
<evidence type="ECO:0008006" key="4">
    <source>
        <dbReference type="Google" id="ProtNLM"/>
    </source>
</evidence>
<evidence type="ECO:0000313" key="2">
    <source>
        <dbReference type="EMBL" id="OGN28459.1"/>
    </source>
</evidence>
<dbReference type="AlphaFoldDB" id="A0A1F8GVG4"/>
<reference evidence="2 3" key="1">
    <citation type="journal article" date="2016" name="Nat. Commun.">
        <title>Thousands of microbial genomes shed light on interconnected biogeochemical processes in an aquifer system.</title>
        <authorList>
            <person name="Anantharaman K."/>
            <person name="Brown C.T."/>
            <person name="Hug L.A."/>
            <person name="Sharon I."/>
            <person name="Castelle C.J."/>
            <person name="Probst A.J."/>
            <person name="Thomas B.C."/>
            <person name="Singh A."/>
            <person name="Wilkins M.J."/>
            <person name="Karaoz U."/>
            <person name="Brodie E.L."/>
            <person name="Williams K.H."/>
            <person name="Hubbard S.S."/>
            <person name="Banfield J.F."/>
        </authorList>
    </citation>
    <scope>NUCLEOTIDE SEQUENCE [LARGE SCALE GENOMIC DNA]</scope>
</reference>
<keyword evidence="1" id="KW-0472">Membrane</keyword>
<dbReference type="STRING" id="1802701.A3A33_00590"/>
<dbReference type="EMBL" id="MGKP01000016">
    <property type="protein sequence ID" value="OGN28459.1"/>
    <property type="molecule type" value="Genomic_DNA"/>
</dbReference>
<name>A0A1F8GVG4_9BACT</name>
<keyword evidence="1" id="KW-0812">Transmembrane</keyword>
<organism evidence="2 3">
    <name type="scientific">Candidatus Yanofskybacteria bacterium RIFCSPLOWO2_01_FULL_49_25</name>
    <dbReference type="NCBI Taxonomy" id="1802701"/>
    <lineage>
        <taxon>Bacteria</taxon>
        <taxon>Candidatus Yanofskyibacteriota</taxon>
    </lineage>
</organism>
<dbReference type="Proteomes" id="UP000179047">
    <property type="component" value="Unassembled WGS sequence"/>
</dbReference>
<proteinExistence type="predicted"/>
<keyword evidence="1" id="KW-1133">Transmembrane helix</keyword>
<feature type="transmembrane region" description="Helical" evidence="1">
    <location>
        <begin position="41"/>
        <end position="60"/>
    </location>
</feature>
<accession>A0A1F8GVG4</accession>
<protein>
    <recommendedName>
        <fullName evidence="4">ABC transporter permease</fullName>
    </recommendedName>
</protein>
<gene>
    <name evidence="2" type="ORF">A3A33_00590</name>
</gene>